<dbReference type="PANTHER" id="PTHR37534:SF26">
    <property type="entry name" value="TRANSCRIPTION FACTOR, PUTATIVE-RELATED"/>
    <property type="match status" value="1"/>
</dbReference>
<dbReference type="Pfam" id="PF11951">
    <property type="entry name" value="Fungal_trans_2"/>
    <property type="match status" value="1"/>
</dbReference>
<evidence type="ECO:0000313" key="6">
    <source>
        <dbReference type="Proteomes" id="UP000613580"/>
    </source>
</evidence>
<proteinExistence type="predicted"/>
<dbReference type="PANTHER" id="PTHR37534">
    <property type="entry name" value="TRANSCRIPTIONAL ACTIVATOR PROTEIN UGA3"/>
    <property type="match status" value="1"/>
</dbReference>
<reference evidence="5" key="1">
    <citation type="submission" date="2020-05" db="EMBL/GenBank/DDBJ databases">
        <title>Mycena genomes resolve the evolution of fungal bioluminescence.</title>
        <authorList>
            <person name="Tsai I.J."/>
        </authorList>
    </citation>
    <scope>NUCLEOTIDE SEQUENCE</scope>
    <source>
        <strain evidence="5">110903Hualien_Pintung</strain>
    </source>
</reference>
<dbReference type="GO" id="GO:0000976">
    <property type="term" value="F:transcription cis-regulatory region binding"/>
    <property type="evidence" value="ECO:0007669"/>
    <property type="project" value="TreeGrafter"/>
</dbReference>
<evidence type="ECO:0000256" key="2">
    <source>
        <dbReference type="ARBA" id="ARBA00023242"/>
    </source>
</evidence>
<feature type="region of interest" description="Disordered" evidence="3">
    <location>
        <begin position="1"/>
        <end position="66"/>
    </location>
</feature>
<comment type="caution">
    <text evidence="5">The sequence shown here is derived from an EMBL/GenBank/DDBJ whole genome shotgun (WGS) entry which is preliminary data.</text>
</comment>
<evidence type="ECO:0000256" key="3">
    <source>
        <dbReference type="SAM" id="MobiDB-lite"/>
    </source>
</evidence>
<dbReference type="InterPro" id="IPR021858">
    <property type="entry name" value="Fun_TF"/>
</dbReference>
<evidence type="ECO:0000256" key="1">
    <source>
        <dbReference type="ARBA" id="ARBA00004123"/>
    </source>
</evidence>
<feature type="compositionally biased region" description="Low complexity" evidence="3">
    <location>
        <begin position="7"/>
        <end position="28"/>
    </location>
</feature>
<dbReference type="GO" id="GO:0008270">
    <property type="term" value="F:zinc ion binding"/>
    <property type="evidence" value="ECO:0007669"/>
    <property type="project" value="InterPro"/>
</dbReference>
<dbReference type="OrthoDB" id="5419315at2759"/>
<dbReference type="EMBL" id="JACAZE010000005">
    <property type="protein sequence ID" value="KAF7316619.1"/>
    <property type="molecule type" value="Genomic_DNA"/>
</dbReference>
<dbReference type="PROSITE" id="PS00463">
    <property type="entry name" value="ZN2_CY6_FUNGAL_1"/>
    <property type="match status" value="1"/>
</dbReference>
<dbReference type="GO" id="GO:0045944">
    <property type="term" value="P:positive regulation of transcription by RNA polymerase II"/>
    <property type="evidence" value="ECO:0007669"/>
    <property type="project" value="TreeGrafter"/>
</dbReference>
<protein>
    <submittedName>
        <fullName evidence="5">Zn(2)-C6 fungal-type domain-containing protein</fullName>
    </submittedName>
</protein>
<dbReference type="Pfam" id="PF00172">
    <property type="entry name" value="Zn_clus"/>
    <property type="match status" value="1"/>
</dbReference>
<evidence type="ECO:0000259" key="4">
    <source>
        <dbReference type="PROSITE" id="PS50048"/>
    </source>
</evidence>
<feature type="region of interest" description="Disordered" evidence="3">
    <location>
        <begin position="525"/>
        <end position="547"/>
    </location>
</feature>
<dbReference type="SUPFAM" id="SSF57701">
    <property type="entry name" value="Zn2/Cys6 DNA-binding domain"/>
    <property type="match status" value="1"/>
</dbReference>
<dbReference type="InterPro" id="IPR001138">
    <property type="entry name" value="Zn2Cys6_DnaBD"/>
</dbReference>
<name>A0A8H6WFC2_MYCCL</name>
<dbReference type="Proteomes" id="UP000613580">
    <property type="component" value="Unassembled WGS sequence"/>
</dbReference>
<comment type="subcellular location">
    <subcellularLocation>
        <location evidence="1">Nucleus</location>
    </subcellularLocation>
</comment>
<evidence type="ECO:0000313" key="5">
    <source>
        <dbReference type="EMBL" id="KAF7316619.1"/>
    </source>
</evidence>
<dbReference type="SMART" id="SM00066">
    <property type="entry name" value="GAL4"/>
    <property type="match status" value="1"/>
</dbReference>
<dbReference type="GO" id="GO:0000981">
    <property type="term" value="F:DNA-binding transcription factor activity, RNA polymerase II-specific"/>
    <property type="evidence" value="ECO:0007669"/>
    <property type="project" value="InterPro"/>
</dbReference>
<feature type="compositionally biased region" description="Basic and acidic residues" evidence="3">
    <location>
        <begin position="525"/>
        <end position="534"/>
    </location>
</feature>
<feature type="domain" description="Zn(2)-C6 fungal-type" evidence="4">
    <location>
        <begin position="67"/>
        <end position="97"/>
    </location>
</feature>
<organism evidence="5 6">
    <name type="scientific">Mycena chlorophos</name>
    <name type="common">Agaric fungus</name>
    <name type="synonym">Agaricus chlorophos</name>
    <dbReference type="NCBI Taxonomy" id="658473"/>
    <lineage>
        <taxon>Eukaryota</taxon>
        <taxon>Fungi</taxon>
        <taxon>Dikarya</taxon>
        <taxon>Basidiomycota</taxon>
        <taxon>Agaricomycotina</taxon>
        <taxon>Agaricomycetes</taxon>
        <taxon>Agaricomycetidae</taxon>
        <taxon>Agaricales</taxon>
        <taxon>Marasmiineae</taxon>
        <taxon>Mycenaceae</taxon>
        <taxon>Mycena</taxon>
    </lineage>
</organism>
<feature type="compositionally biased region" description="Gly residues" evidence="3">
    <location>
        <begin position="56"/>
        <end position="65"/>
    </location>
</feature>
<dbReference type="AlphaFoldDB" id="A0A8H6WFC2"/>
<sequence length="724" mass="78489">MTMAAYSESSGSLSPTSSAASSNVSPASLTVPMPDVDAATASPNSYPADLSRSPSAGGGAAGASKGGCWTCRLRRKKCDENREGDSCHTCIRLTIDCLGWGPKRPEWMRDKAAVERYKADIKARLTHAGLIRGQPRSSLLTPGMAGARRAYPPNRRSADASLMNYDASAAAAGGDFYHFGGSGSAARNMFPGMPGANNSTFYGMPGMSFSDPSLAAAGGVDFSNPAGLFGTPFDSPNSSNPGSGQIPPLEFDFMSGVGGADAFDFANANPDTLPLFAGHSSLQENHCIYYFEHVRKVQFIFAGNSVTNITCSMIVADPRGAVTNAVCALASLHYTRMRVSHGLEAPDPNPEHSTAKYFHDEAYFQLHNAKQVRGTYNESDVVAALHLVWFSQLSGGATDWQPVFAVACDWLAQQTDLLTSDNPKLALHRLPPSSQLIVKITLWLDIFSSLSVMRPPKYLALYKRLFCDLASWQPQPDEIRMDTLTGCPEEVLLGVAEVSALAHWKAEQKRKGTLSNRELIRRGDEIEQRLRKSAENAPPRGDMRDRTPLHPTLVQADSEQVNAAPYPTSETRLLVAKIFAETVLLYLHTVLSDSNPGVPEISSAVATIVTCLTQLPSSEVDRALVFPICLAGCMTDDSNCREFLKGRLQARDESLGNLMRTRLLMEAVWQKRDVSGATVDWRETMRERGLNLLLTSIMALNRHYLELSGLGATTGSGDKFGSFR</sequence>
<dbReference type="CDD" id="cd00067">
    <property type="entry name" value="GAL4"/>
    <property type="match status" value="1"/>
</dbReference>
<dbReference type="InterPro" id="IPR036864">
    <property type="entry name" value="Zn2-C6_fun-type_DNA-bd_sf"/>
</dbReference>
<accession>A0A8H6WFC2</accession>
<keyword evidence="6" id="KW-1185">Reference proteome</keyword>
<dbReference type="GO" id="GO:0005634">
    <property type="term" value="C:nucleus"/>
    <property type="evidence" value="ECO:0007669"/>
    <property type="project" value="UniProtKB-SubCell"/>
</dbReference>
<gene>
    <name evidence="5" type="ORF">HMN09_00394500</name>
</gene>
<dbReference type="PROSITE" id="PS50048">
    <property type="entry name" value="ZN2_CY6_FUNGAL_2"/>
    <property type="match status" value="1"/>
</dbReference>
<keyword evidence="2" id="KW-0539">Nucleus</keyword>